<evidence type="ECO:0000256" key="1">
    <source>
        <dbReference type="SAM" id="Phobius"/>
    </source>
</evidence>
<dbReference type="Proteomes" id="UP000564704">
    <property type="component" value="Unassembled WGS sequence"/>
</dbReference>
<gene>
    <name evidence="3" type="ORF">FDP25_09750</name>
</gene>
<evidence type="ECO:0008006" key="5">
    <source>
        <dbReference type="Google" id="ProtNLM"/>
    </source>
</evidence>
<dbReference type="AlphaFoldDB" id="A0A844CK57"/>
<proteinExistence type="predicted"/>
<keyword evidence="4" id="KW-1185">Reference proteome</keyword>
<comment type="caution">
    <text evidence="3">The sequence shown here is derived from an EMBL/GenBank/DDBJ whole genome shotgun (WGS) entry which is preliminary data.</text>
</comment>
<feature type="transmembrane region" description="Helical" evidence="1">
    <location>
        <begin position="179"/>
        <end position="201"/>
    </location>
</feature>
<keyword evidence="1" id="KW-0812">Transmembrane</keyword>
<evidence type="ECO:0000313" key="3">
    <source>
        <dbReference type="EMBL" id="MRU15711.1"/>
    </source>
</evidence>
<dbReference type="EMBL" id="SZWE01000001">
    <property type="protein sequence ID" value="MRU15711.1"/>
    <property type="molecule type" value="Genomic_DNA"/>
</dbReference>
<sequence length="209" mass="22560">MFSNLAITTLAVVNLVMLGVSGVQAATWYNDATCSNNDLTEASAACFGAYNPDPKNDNKVNFNTDTFDPGHRPDDDSVSPDATVGIFGLTGWIFYDKVDEDETTDNIGLTVEGLNDSDGTWNMKPGSLDSFEDVMIVLKAGNNFISYLYEDVSLAEDGHWETSGLNNKDLSHLSVYGRYGIIPLPAGLPLLLSALGLGGILRLRQLKVT</sequence>
<evidence type="ECO:0000313" key="4">
    <source>
        <dbReference type="Proteomes" id="UP000564704"/>
    </source>
</evidence>
<protein>
    <recommendedName>
        <fullName evidence="5">VPLPA-CTERM protein sorting domain-containing protein</fullName>
    </recommendedName>
</protein>
<name>A0A844CK57_9RHOB</name>
<keyword evidence="2" id="KW-0732">Signal</keyword>
<keyword evidence="1" id="KW-1133">Transmembrane helix</keyword>
<dbReference type="OrthoDB" id="7876966at2"/>
<feature type="signal peptide" evidence="2">
    <location>
        <begin position="1"/>
        <end position="25"/>
    </location>
</feature>
<feature type="chain" id="PRO_5032766073" description="VPLPA-CTERM protein sorting domain-containing protein" evidence="2">
    <location>
        <begin position="26"/>
        <end position="209"/>
    </location>
</feature>
<reference evidence="3 4" key="1">
    <citation type="submission" date="2019-05" db="EMBL/GenBank/DDBJ databases">
        <title>Roseovarius bejariae sp. nov., a moderately halophylic bacterium isolated from a saline soil in Rambla Salada (Murcia).</title>
        <authorList>
            <person name="Castro D.J."/>
            <person name="Gomez-Altuve A."/>
            <person name="Reina J.C."/>
            <person name="Rodriguez M."/>
            <person name="Sampedro I."/>
            <person name="Llamas I."/>
            <person name="Martinez-Checa F."/>
        </authorList>
    </citation>
    <scope>NUCLEOTIDE SEQUENCE [LARGE SCALE GENOMIC DNA]</scope>
    <source>
        <strain evidence="3 4">A21</strain>
    </source>
</reference>
<keyword evidence="1" id="KW-0472">Membrane</keyword>
<organism evidence="3 4">
    <name type="scientific">Roseovarius bejariae</name>
    <dbReference type="NCBI Taxonomy" id="2576383"/>
    <lineage>
        <taxon>Bacteria</taxon>
        <taxon>Pseudomonadati</taxon>
        <taxon>Pseudomonadota</taxon>
        <taxon>Alphaproteobacteria</taxon>
        <taxon>Rhodobacterales</taxon>
        <taxon>Roseobacteraceae</taxon>
        <taxon>Roseovarius</taxon>
    </lineage>
</organism>
<accession>A0A844CK57</accession>
<evidence type="ECO:0000256" key="2">
    <source>
        <dbReference type="SAM" id="SignalP"/>
    </source>
</evidence>